<evidence type="ECO:0000256" key="7">
    <source>
        <dbReference type="ARBA" id="ARBA00034414"/>
    </source>
</evidence>
<keyword evidence="5" id="KW-0378">Hydrolase</keyword>
<evidence type="ECO:0000256" key="6">
    <source>
        <dbReference type="ARBA" id="ARBA00023295"/>
    </source>
</evidence>
<evidence type="ECO:0000256" key="8">
    <source>
        <dbReference type="ARBA" id="ARBA00060018"/>
    </source>
</evidence>
<dbReference type="PANTHER" id="PTHR13246:SF1">
    <property type="entry name" value="CYTOSOLIC ENDO-BETA-N-ACETYLGLUCOSAMINIDASE"/>
    <property type="match status" value="1"/>
</dbReference>
<dbReference type="GO" id="GO:0005829">
    <property type="term" value="C:cytosol"/>
    <property type="evidence" value="ECO:0007669"/>
    <property type="project" value="UniProtKB-SubCell"/>
</dbReference>
<dbReference type="GO" id="GO:0006491">
    <property type="term" value="P:N-glycan processing"/>
    <property type="evidence" value="ECO:0007669"/>
    <property type="project" value="UniProtKB-ARBA"/>
</dbReference>
<protein>
    <recommendedName>
        <fullName evidence="3">mannosyl-glycoprotein endo-beta-N-acetylglucosaminidase</fullName>
        <ecNumber evidence="3">3.2.1.96</ecNumber>
    </recommendedName>
</protein>
<evidence type="ECO:0000256" key="4">
    <source>
        <dbReference type="ARBA" id="ARBA00022490"/>
    </source>
</evidence>
<dbReference type="InterPro" id="IPR032979">
    <property type="entry name" value="ENGase"/>
</dbReference>
<evidence type="ECO:0000313" key="12">
    <source>
        <dbReference type="Proteomes" id="UP001627284"/>
    </source>
</evidence>
<comment type="subcellular location">
    <subcellularLocation>
        <location evidence="1">Cytoplasm</location>
        <location evidence="1">Cytosol</location>
    </subcellularLocation>
</comment>
<comment type="similarity">
    <text evidence="2">Belongs to the glycosyl hydrolase 85 family.</text>
</comment>
<dbReference type="AlphaFoldDB" id="A0ABD2RSP0"/>
<dbReference type="InterPro" id="IPR057882">
    <property type="entry name" value="ENGase_C"/>
</dbReference>
<evidence type="ECO:0000256" key="2">
    <source>
        <dbReference type="ARBA" id="ARBA00007849"/>
    </source>
</evidence>
<feature type="domain" description="Cytosolic endo-beta-N-acetylglucosaminidase TIM barrel" evidence="9">
    <location>
        <begin position="146"/>
        <end position="424"/>
    </location>
</feature>
<comment type="catalytic activity">
    <reaction evidence="7">
        <text>an N(4)-(oligosaccharide-(1-&gt;3)-[oligosaccharide-(1-&gt;6)]-beta-D-Man-(1-&gt;4)-beta-D-GlcNAc-(1-&gt;4)-alpha-D-GlcNAc)-L-asparaginyl-[protein] + H2O = an oligosaccharide-(1-&gt;3)-[oligosaccharide-(1-&gt;6)]-beta-D-Man-(1-&gt;4)-D-GlcNAc + N(4)-(N-acetyl-beta-D-glucosaminyl)-L-asparaginyl-[protein]</text>
        <dbReference type="Rhea" id="RHEA:73067"/>
        <dbReference type="Rhea" id="RHEA-COMP:12603"/>
        <dbReference type="Rhea" id="RHEA-COMP:18176"/>
        <dbReference type="ChEBI" id="CHEBI:15377"/>
        <dbReference type="ChEBI" id="CHEBI:132248"/>
        <dbReference type="ChEBI" id="CHEBI:192714"/>
        <dbReference type="ChEBI" id="CHEBI:192715"/>
        <dbReference type="EC" id="3.2.1.96"/>
    </reaction>
</comment>
<dbReference type="GO" id="GO:0033925">
    <property type="term" value="F:mannosyl-glycoprotein endo-beta-N-acetylglucosaminidase activity"/>
    <property type="evidence" value="ECO:0007669"/>
    <property type="project" value="UniProtKB-EC"/>
</dbReference>
<evidence type="ECO:0000256" key="3">
    <source>
        <dbReference type="ARBA" id="ARBA00012566"/>
    </source>
</evidence>
<feature type="domain" description="Cytosolic endo-beta-N-acetylglucosaminidase C-terminal" evidence="10">
    <location>
        <begin position="633"/>
        <end position="753"/>
    </location>
</feature>
<evidence type="ECO:0000259" key="10">
    <source>
        <dbReference type="Pfam" id="PF25529"/>
    </source>
</evidence>
<dbReference type="EC" id="3.2.1.96" evidence="3"/>
<dbReference type="Gene3D" id="3.20.20.80">
    <property type="entry name" value="Glycosidases"/>
    <property type="match status" value="1"/>
</dbReference>
<dbReference type="FunFam" id="3.20.20.80:FF:000043">
    <property type="entry name" value="cytosolic endo-beta-N-acetylglucosaminidase"/>
    <property type="match status" value="1"/>
</dbReference>
<dbReference type="Pfam" id="PF03644">
    <property type="entry name" value="Glyco_hydro_85"/>
    <property type="match status" value="1"/>
</dbReference>
<organism evidence="11 12">
    <name type="scientific">Solanum stoloniferum</name>
    <dbReference type="NCBI Taxonomy" id="62892"/>
    <lineage>
        <taxon>Eukaryota</taxon>
        <taxon>Viridiplantae</taxon>
        <taxon>Streptophyta</taxon>
        <taxon>Embryophyta</taxon>
        <taxon>Tracheophyta</taxon>
        <taxon>Spermatophyta</taxon>
        <taxon>Magnoliopsida</taxon>
        <taxon>eudicotyledons</taxon>
        <taxon>Gunneridae</taxon>
        <taxon>Pentapetalae</taxon>
        <taxon>asterids</taxon>
        <taxon>lamiids</taxon>
        <taxon>Solanales</taxon>
        <taxon>Solanaceae</taxon>
        <taxon>Solanoideae</taxon>
        <taxon>Solaneae</taxon>
        <taxon>Solanum</taxon>
    </lineage>
</organism>
<sequence>MQHLFPRQRFSLVHSIPFHGFLNVHHSISPMTFNFRSYFKSHHPQTLASLKSILNSFFTLLSKFNPMAANQNSVHPSDDPPPFHPSEPSIPVSYPLKTLEELESRSYFDSFHFPFNKASVKLPPYAANELPKRRRLLVCHDMAGGYLDDKWIQGGNNPDAYAIWHWYLIDVFVYFSHALVTLPPPCWINTAHKHGVKVLGTFILEWDEGKRIANKLLSSKNSAQMYAERLSELAAALGFDGWLVNMEVSLDVGQIPNLKEFVSHLTQSMHSLVPGSLVIWYDSVTIDGNLNWQDQLNEKNKPFFDISDGIFVNYTWRENYPKHSAEVAGDRKFDVYMGIDVFGRNTYGGGQWTTNLALDVIKRDNVSAAIFAPGWVYETKQLPDFQTAQNRWWALVEKSWDISQNYPRTLPFYSNFDQGHGYQFTVDGKQMSQTPWNNISSQSFQPFLEFSGESTGGNLKVAVDIKEPSYNGGGNLTFNGTLEDDFQFSARLFEGKLQLADSPVHFTYSVKSNGSSLLGLSLEFTSGAAEQKSVLLASSGDSLLTMSRFVRHFDNVIMPHRVSKLESESSWVIQESSIAMEGYMLTKIHAVCYKLRPEVHKSESQGKTMALSPSEYHAVLGHLAINSCTLNSDFPPSTSWLVEGNFTKLSSSDSNGSRKLNVKLVWKLKGGKTHPFPKYNIYVKKQPDLSIAESNGSLQLVQEYLGVAVVEAYYVSDLVVPSGTSSVTFIIQVCSLDGALQKLEESPSLDLDVQGS</sequence>
<comment type="function">
    <text evidence="8">Endoglycosidase that releases N-glycans from glycoproteins by cleaving the beta-1,4-glycosidic bond in the N,N'-diacetylchitobiose core. Involved in the production of high-mannose type N-glycans during plant development and fruit maturation.</text>
</comment>
<proteinExistence type="inferred from homology"/>
<comment type="caution">
    <text evidence="11">The sequence shown here is derived from an EMBL/GenBank/DDBJ whole genome shotgun (WGS) entry which is preliminary data.</text>
</comment>
<evidence type="ECO:0000256" key="1">
    <source>
        <dbReference type="ARBA" id="ARBA00004514"/>
    </source>
</evidence>
<gene>
    <name evidence="11" type="ORF">AABB24_030890</name>
</gene>
<dbReference type="EMBL" id="JBJKTR010000018">
    <property type="protein sequence ID" value="KAL3334378.1"/>
    <property type="molecule type" value="Genomic_DNA"/>
</dbReference>
<dbReference type="CDD" id="cd06547">
    <property type="entry name" value="GH85_ENGase"/>
    <property type="match status" value="1"/>
</dbReference>
<reference evidence="11 12" key="1">
    <citation type="submission" date="2024-05" db="EMBL/GenBank/DDBJ databases">
        <title>De novo assembly of an allotetraploid wild potato.</title>
        <authorList>
            <person name="Hosaka A.J."/>
        </authorList>
    </citation>
    <scope>NUCLEOTIDE SEQUENCE [LARGE SCALE GENOMIC DNA]</scope>
    <source>
        <tissue evidence="11">Young leaves</tissue>
    </source>
</reference>
<dbReference type="PANTHER" id="PTHR13246">
    <property type="entry name" value="ENDO BETA N-ACETYLGLUCOSAMINIDASE"/>
    <property type="match status" value="1"/>
</dbReference>
<keyword evidence="12" id="KW-1185">Reference proteome</keyword>
<name>A0ABD2RSP0_9SOLN</name>
<accession>A0ABD2RSP0</accession>
<keyword evidence="6" id="KW-0326">Glycosidase</keyword>
<dbReference type="Pfam" id="PF25529">
    <property type="entry name" value="Ig_ENGASE1_C"/>
    <property type="match status" value="1"/>
</dbReference>
<dbReference type="Proteomes" id="UP001627284">
    <property type="component" value="Unassembled WGS sequence"/>
</dbReference>
<keyword evidence="4" id="KW-0963">Cytoplasm</keyword>
<evidence type="ECO:0000313" key="11">
    <source>
        <dbReference type="EMBL" id="KAL3334378.1"/>
    </source>
</evidence>
<dbReference type="Gene3D" id="2.60.120.260">
    <property type="entry name" value="Galactose-binding domain-like"/>
    <property type="match status" value="1"/>
</dbReference>
<evidence type="ECO:0000259" key="9">
    <source>
        <dbReference type="Pfam" id="PF03644"/>
    </source>
</evidence>
<dbReference type="InterPro" id="IPR005201">
    <property type="entry name" value="TIM_ENGase"/>
</dbReference>
<evidence type="ECO:0000256" key="5">
    <source>
        <dbReference type="ARBA" id="ARBA00022801"/>
    </source>
</evidence>